<keyword evidence="3" id="KW-1185">Reference proteome</keyword>
<feature type="transmembrane region" description="Helical" evidence="1">
    <location>
        <begin position="116"/>
        <end position="135"/>
    </location>
</feature>
<protein>
    <submittedName>
        <fullName evidence="2">Uncharacterized protein</fullName>
    </submittedName>
</protein>
<feature type="transmembrane region" description="Helical" evidence="1">
    <location>
        <begin position="415"/>
        <end position="435"/>
    </location>
</feature>
<evidence type="ECO:0000256" key="1">
    <source>
        <dbReference type="SAM" id="Phobius"/>
    </source>
</evidence>
<proteinExistence type="predicted"/>
<dbReference type="Proteomes" id="UP000663088">
    <property type="component" value="Chromosome"/>
</dbReference>
<feature type="transmembrane region" description="Helical" evidence="1">
    <location>
        <begin position="281"/>
        <end position="304"/>
    </location>
</feature>
<evidence type="ECO:0000313" key="2">
    <source>
        <dbReference type="EMBL" id="QSR86411.1"/>
    </source>
</evidence>
<keyword evidence="1" id="KW-0812">Transmembrane</keyword>
<keyword evidence="1" id="KW-1133">Transmembrane helix</keyword>
<evidence type="ECO:0000313" key="3">
    <source>
        <dbReference type="Proteomes" id="UP000663088"/>
    </source>
</evidence>
<keyword evidence="1" id="KW-0472">Membrane</keyword>
<name>A0ABX7PV00_9BACT</name>
<feature type="transmembrane region" description="Helical" evidence="1">
    <location>
        <begin position="202"/>
        <end position="222"/>
    </location>
</feature>
<feature type="transmembrane region" description="Helical" evidence="1">
    <location>
        <begin position="254"/>
        <end position="272"/>
    </location>
</feature>
<feature type="transmembrane region" description="Helical" evidence="1">
    <location>
        <begin position="32"/>
        <end position="54"/>
    </location>
</feature>
<feature type="transmembrane region" description="Helical" evidence="1">
    <location>
        <begin position="89"/>
        <end position="110"/>
    </location>
</feature>
<gene>
    <name evidence="2" type="ORF">EM20IM_07900</name>
</gene>
<feature type="transmembrane region" description="Helical" evidence="1">
    <location>
        <begin position="229"/>
        <end position="248"/>
    </location>
</feature>
<reference evidence="2 3" key="1">
    <citation type="submission" date="2020-12" db="EMBL/GenBank/DDBJ databases">
        <authorList>
            <person name="Awala S.I."/>
            <person name="Gwak J.-H."/>
            <person name="Kim S.-J."/>
            <person name="Rhee S.-K."/>
        </authorList>
    </citation>
    <scope>NUCLEOTIDE SEQUENCE [LARGE SCALE GENOMIC DNA]</scope>
    <source>
        <strain evidence="2 3">IT5</strain>
    </source>
</reference>
<dbReference type="RefSeq" id="WP_206845668.1">
    <property type="nucleotide sequence ID" value="NZ_CP065956.1"/>
</dbReference>
<feature type="transmembrane region" description="Helical" evidence="1">
    <location>
        <begin position="382"/>
        <end position="403"/>
    </location>
</feature>
<organism evidence="2 3">
    <name type="scientific">Candidatus Methylacidiphilum infernorum</name>
    <dbReference type="NCBI Taxonomy" id="511746"/>
    <lineage>
        <taxon>Bacteria</taxon>
        <taxon>Pseudomonadati</taxon>
        <taxon>Verrucomicrobiota</taxon>
        <taxon>Methylacidiphilae</taxon>
        <taxon>Methylacidiphilales</taxon>
        <taxon>Methylacidiphilaceae</taxon>
        <taxon>Methylacidiphilum (ex Ratnadevi et al. 2023)</taxon>
    </lineage>
</organism>
<feature type="transmembrane region" description="Helical" evidence="1">
    <location>
        <begin position="60"/>
        <end position="77"/>
    </location>
</feature>
<accession>A0ABX7PV00</accession>
<feature type="transmembrane region" description="Helical" evidence="1">
    <location>
        <begin position="147"/>
        <end position="167"/>
    </location>
</feature>
<dbReference type="EMBL" id="CP065956">
    <property type="protein sequence ID" value="QSR86411.1"/>
    <property type="molecule type" value="Genomic_DNA"/>
</dbReference>
<sequence>MKSLLPTIQFPFSKSGLGKETPLDLLERKRRLISRLIVIIYILLLFEGAIRKWVLPGQGRILFFIRDPFVLWAYFLAFRYKLWPKPNFVFLLGMLLGAMGLILGFFQILFTEHSPLFVLYGLRNYFLYFPLPFLIERVLSKDTLQKMGKWTLYSFFPMLPLCFFQAISPPTSPINQGFGQDPETIYANLGVYGDIQRASGTFTAGLHLYIASGLALFMAFWIKKLPSKAIEKILLAPSGISVLLTLLISGSRGAFFSCGISFAFSLLAGFLAGKVKSTMTFIFYLLLACSIAALLANTLFSSIVEAMVERWTGAAEHGGGINARGYLEVDRIKDDLVRFIENMDFVPFWGYGIGSGGNAFQILGNELAVYAEDDWSRHIVDLGPFLGLLYLFYRWLLLLYVGLKCWSATRKFRDPLPLCLFGFLCPVLFIGQITGQGTVNGYNWLFAGFCLVASKQLNQQKPRPSFCYSPPVKL</sequence>